<dbReference type="InterPro" id="IPR013324">
    <property type="entry name" value="RNA_pol_sigma_r3/r4-like"/>
</dbReference>
<reference evidence="6 7" key="1">
    <citation type="submission" date="2019-02" db="EMBL/GenBank/DDBJ databases">
        <title>Deep-cultivation of Planctomycetes and their phenomic and genomic characterization uncovers novel biology.</title>
        <authorList>
            <person name="Wiegand S."/>
            <person name="Jogler M."/>
            <person name="Boedeker C."/>
            <person name="Pinto D."/>
            <person name="Vollmers J."/>
            <person name="Rivas-Marin E."/>
            <person name="Kohn T."/>
            <person name="Peeters S.H."/>
            <person name="Heuer A."/>
            <person name="Rast P."/>
            <person name="Oberbeckmann S."/>
            <person name="Bunk B."/>
            <person name="Jeske O."/>
            <person name="Meyerdierks A."/>
            <person name="Storesund J.E."/>
            <person name="Kallscheuer N."/>
            <person name="Luecker S."/>
            <person name="Lage O.M."/>
            <person name="Pohl T."/>
            <person name="Merkel B.J."/>
            <person name="Hornburger P."/>
            <person name="Mueller R.-W."/>
            <person name="Bruemmer F."/>
            <person name="Labrenz M."/>
            <person name="Spormann A.M."/>
            <person name="Op den Camp H."/>
            <person name="Overmann J."/>
            <person name="Amann R."/>
            <person name="Jetten M.S.M."/>
            <person name="Mascher T."/>
            <person name="Medema M.H."/>
            <person name="Devos D.P."/>
            <person name="Kaster A.-K."/>
            <person name="Ovreas L."/>
            <person name="Rohde M."/>
            <person name="Galperin M.Y."/>
            <person name="Jogler C."/>
        </authorList>
    </citation>
    <scope>NUCLEOTIDE SEQUENCE [LARGE SCALE GENOMIC DNA]</scope>
    <source>
        <strain evidence="6 7">Q31a</strain>
    </source>
</reference>
<dbReference type="GO" id="GO:0006352">
    <property type="term" value="P:DNA-templated transcription initiation"/>
    <property type="evidence" value="ECO:0007669"/>
    <property type="project" value="InterPro"/>
</dbReference>
<dbReference type="KEGG" id="ahel:Q31a_31760"/>
<feature type="domain" description="RNA polymerase sigma-70 region 2" evidence="5">
    <location>
        <begin position="24"/>
        <end position="84"/>
    </location>
</feature>
<dbReference type="InterPro" id="IPR036388">
    <property type="entry name" value="WH-like_DNA-bd_sf"/>
</dbReference>
<evidence type="ECO:0000313" key="7">
    <source>
        <dbReference type="Proteomes" id="UP000318017"/>
    </source>
</evidence>
<keyword evidence="4" id="KW-0804">Transcription</keyword>
<dbReference type="SUPFAM" id="SSF88946">
    <property type="entry name" value="Sigma2 domain of RNA polymerase sigma factors"/>
    <property type="match status" value="1"/>
</dbReference>
<dbReference type="EMBL" id="CP036298">
    <property type="protein sequence ID" value="QDV24854.1"/>
    <property type="molecule type" value="Genomic_DNA"/>
</dbReference>
<gene>
    <name evidence="6" type="ORF">Q31a_31760</name>
</gene>
<dbReference type="PANTHER" id="PTHR43133:SF51">
    <property type="entry name" value="RNA POLYMERASE SIGMA FACTOR"/>
    <property type="match status" value="1"/>
</dbReference>
<dbReference type="Proteomes" id="UP000318017">
    <property type="component" value="Chromosome"/>
</dbReference>
<evidence type="ECO:0000259" key="5">
    <source>
        <dbReference type="Pfam" id="PF04542"/>
    </source>
</evidence>
<evidence type="ECO:0000256" key="3">
    <source>
        <dbReference type="ARBA" id="ARBA00023082"/>
    </source>
</evidence>
<dbReference type="InterPro" id="IPR013325">
    <property type="entry name" value="RNA_pol_sigma_r2"/>
</dbReference>
<protein>
    <submittedName>
        <fullName evidence="6">RNA polymerase sigma factor</fullName>
    </submittedName>
</protein>
<dbReference type="OrthoDB" id="6383365at2"/>
<accession>A0A518G8E5</accession>
<dbReference type="InterPro" id="IPR039425">
    <property type="entry name" value="RNA_pol_sigma-70-like"/>
</dbReference>
<dbReference type="InterPro" id="IPR007627">
    <property type="entry name" value="RNA_pol_sigma70_r2"/>
</dbReference>
<dbReference type="InterPro" id="IPR014331">
    <property type="entry name" value="RNA_pol_sigma70_ECF_RHOBA"/>
</dbReference>
<dbReference type="RefSeq" id="WP_145079098.1">
    <property type="nucleotide sequence ID" value="NZ_CP036298.1"/>
</dbReference>
<evidence type="ECO:0000256" key="1">
    <source>
        <dbReference type="ARBA" id="ARBA00010641"/>
    </source>
</evidence>
<sequence length="181" mass="20606">MDESSHNPSRELALVSLLTDCQAGLRMYVRTLMVGEQAVSDVIQHANMKIWEKRQDFELGTNFRAWAFAIARFEVLNYRKQQARDARLQFSDELEATLAAEIAELEEEELPHQEALRVCLKSLSAKHQELLLHRYASGGTLAEFAERAGRSVAGLKVTLHRLRQSLADCIDRRILRVGESE</sequence>
<dbReference type="SUPFAM" id="SSF88659">
    <property type="entry name" value="Sigma3 and sigma4 domains of RNA polymerase sigma factors"/>
    <property type="match status" value="1"/>
</dbReference>
<dbReference type="NCBIfam" id="TIGR02937">
    <property type="entry name" value="sigma70-ECF"/>
    <property type="match status" value="1"/>
</dbReference>
<keyword evidence="3" id="KW-0731">Sigma factor</keyword>
<dbReference type="Gene3D" id="1.10.1740.10">
    <property type="match status" value="1"/>
</dbReference>
<evidence type="ECO:0000313" key="6">
    <source>
        <dbReference type="EMBL" id="QDV24854.1"/>
    </source>
</evidence>
<proteinExistence type="inferred from homology"/>
<comment type="similarity">
    <text evidence="1">Belongs to the sigma-70 factor family. ECF subfamily.</text>
</comment>
<evidence type="ECO:0000256" key="2">
    <source>
        <dbReference type="ARBA" id="ARBA00023015"/>
    </source>
</evidence>
<keyword evidence="7" id="KW-1185">Reference proteome</keyword>
<dbReference type="NCBIfam" id="TIGR02989">
    <property type="entry name" value="Sig-70_gvs1"/>
    <property type="match status" value="1"/>
</dbReference>
<dbReference type="Gene3D" id="1.10.10.10">
    <property type="entry name" value="Winged helix-like DNA-binding domain superfamily/Winged helix DNA-binding domain"/>
    <property type="match status" value="1"/>
</dbReference>
<name>A0A518G8E5_9BACT</name>
<dbReference type="GO" id="GO:0016987">
    <property type="term" value="F:sigma factor activity"/>
    <property type="evidence" value="ECO:0007669"/>
    <property type="project" value="UniProtKB-KW"/>
</dbReference>
<dbReference type="AlphaFoldDB" id="A0A518G8E5"/>
<evidence type="ECO:0000256" key="4">
    <source>
        <dbReference type="ARBA" id="ARBA00023163"/>
    </source>
</evidence>
<keyword evidence="2" id="KW-0805">Transcription regulation</keyword>
<organism evidence="6 7">
    <name type="scientific">Aureliella helgolandensis</name>
    <dbReference type="NCBI Taxonomy" id="2527968"/>
    <lineage>
        <taxon>Bacteria</taxon>
        <taxon>Pseudomonadati</taxon>
        <taxon>Planctomycetota</taxon>
        <taxon>Planctomycetia</taxon>
        <taxon>Pirellulales</taxon>
        <taxon>Pirellulaceae</taxon>
        <taxon>Aureliella</taxon>
    </lineage>
</organism>
<dbReference type="InterPro" id="IPR014284">
    <property type="entry name" value="RNA_pol_sigma-70_dom"/>
</dbReference>
<dbReference type="Pfam" id="PF04542">
    <property type="entry name" value="Sigma70_r2"/>
    <property type="match status" value="1"/>
</dbReference>
<dbReference type="PANTHER" id="PTHR43133">
    <property type="entry name" value="RNA POLYMERASE ECF-TYPE SIGMA FACTO"/>
    <property type="match status" value="1"/>
</dbReference>